<dbReference type="EMBL" id="SUNJ01005450">
    <property type="protein sequence ID" value="TPP63631.1"/>
    <property type="molecule type" value="Genomic_DNA"/>
</dbReference>
<accession>A0A504YTZ5</accession>
<sequence length="123" mass="13806">MFIEKHTTVSTVNLVELFARSTFTHSYPQSTSIRSDGRTILKGKTCMPGRGEVLVRSPSETVDMANGEANSGNEAKSKFGIFESPNWSRQTDLEPRCVYRFIADVGEKVHVKFDRFQLSGEMP</sequence>
<protein>
    <recommendedName>
        <fullName evidence="2">CUB domain-containing protein</fullName>
    </recommendedName>
</protein>
<feature type="domain" description="CUB" evidence="2">
    <location>
        <begin position="73"/>
        <end position="119"/>
    </location>
</feature>
<keyword evidence="4" id="KW-1185">Reference proteome</keyword>
<keyword evidence="1" id="KW-1015">Disulfide bond</keyword>
<dbReference type="AlphaFoldDB" id="A0A504YTZ5"/>
<dbReference type="SUPFAM" id="SSF49854">
    <property type="entry name" value="Spermadhesin, CUB domain"/>
    <property type="match status" value="1"/>
</dbReference>
<dbReference type="Proteomes" id="UP000316759">
    <property type="component" value="Unassembled WGS sequence"/>
</dbReference>
<dbReference type="Pfam" id="PF00431">
    <property type="entry name" value="CUB"/>
    <property type="match status" value="1"/>
</dbReference>
<dbReference type="InterPro" id="IPR000859">
    <property type="entry name" value="CUB_dom"/>
</dbReference>
<comment type="caution">
    <text evidence="3">The sequence shown here is derived from an EMBL/GenBank/DDBJ whole genome shotgun (WGS) entry which is preliminary data.</text>
</comment>
<proteinExistence type="predicted"/>
<gene>
    <name evidence="3" type="ORF">FGIG_11914</name>
</gene>
<reference evidence="3 4" key="1">
    <citation type="submission" date="2019-04" db="EMBL/GenBank/DDBJ databases">
        <title>Annotation for the trematode Fasciola gigantica.</title>
        <authorList>
            <person name="Choi Y.-J."/>
        </authorList>
    </citation>
    <scope>NUCLEOTIDE SEQUENCE [LARGE SCALE GENOMIC DNA]</scope>
    <source>
        <strain evidence="3">Uganda_cow_1</strain>
    </source>
</reference>
<dbReference type="STRING" id="46835.A0A504YTZ5"/>
<organism evidence="3 4">
    <name type="scientific">Fasciola gigantica</name>
    <name type="common">Giant liver fluke</name>
    <dbReference type="NCBI Taxonomy" id="46835"/>
    <lineage>
        <taxon>Eukaryota</taxon>
        <taxon>Metazoa</taxon>
        <taxon>Spiralia</taxon>
        <taxon>Lophotrochozoa</taxon>
        <taxon>Platyhelminthes</taxon>
        <taxon>Trematoda</taxon>
        <taxon>Digenea</taxon>
        <taxon>Plagiorchiida</taxon>
        <taxon>Echinostomata</taxon>
        <taxon>Echinostomatoidea</taxon>
        <taxon>Fasciolidae</taxon>
        <taxon>Fasciola</taxon>
    </lineage>
</organism>
<evidence type="ECO:0000256" key="1">
    <source>
        <dbReference type="ARBA" id="ARBA00023157"/>
    </source>
</evidence>
<dbReference type="Gene3D" id="2.60.120.290">
    <property type="entry name" value="Spermadhesin, CUB domain"/>
    <property type="match status" value="1"/>
</dbReference>
<name>A0A504YTZ5_FASGI</name>
<evidence type="ECO:0000313" key="4">
    <source>
        <dbReference type="Proteomes" id="UP000316759"/>
    </source>
</evidence>
<evidence type="ECO:0000259" key="2">
    <source>
        <dbReference type="Pfam" id="PF00431"/>
    </source>
</evidence>
<dbReference type="InterPro" id="IPR035914">
    <property type="entry name" value="Sperma_CUB_dom_sf"/>
</dbReference>
<dbReference type="OrthoDB" id="6022136at2759"/>
<evidence type="ECO:0000313" key="3">
    <source>
        <dbReference type="EMBL" id="TPP63631.1"/>
    </source>
</evidence>